<dbReference type="EMBL" id="JAHBOM010000005">
    <property type="protein sequence ID" value="MBU8822935.1"/>
    <property type="molecule type" value="Genomic_DNA"/>
</dbReference>
<proteinExistence type="predicted"/>
<name>A0ABS6HN01_MYCGD</name>
<evidence type="ECO:0000313" key="1">
    <source>
        <dbReference type="EMBL" id="MBU8822935.1"/>
    </source>
</evidence>
<organism evidence="1 2">
    <name type="scientific">Mycolicibacterium goodii</name>
    <name type="common">Mycobacterium goodii</name>
    <dbReference type="NCBI Taxonomy" id="134601"/>
    <lineage>
        <taxon>Bacteria</taxon>
        <taxon>Bacillati</taxon>
        <taxon>Actinomycetota</taxon>
        <taxon>Actinomycetes</taxon>
        <taxon>Mycobacteriales</taxon>
        <taxon>Mycobacteriaceae</taxon>
        <taxon>Mycolicibacterium</taxon>
    </lineage>
</organism>
<gene>
    <name evidence="1" type="ORF">KL859_08600</name>
</gene>
<evidence type="ECO:0000313" key="2">
    <source>
        <dbReference type="Proteomes" id="UP000696413"/>
    </source>
</evidence>
<protein>
    <submittedName>
        <fullName evidence="1">Uncharacterized protein</fullName>
    </submittedName>
</protein>
<keyword evidence="2" id="KW-1185">Reference proteome</keyword>
<accession>A0ABS6HN01</accession>
<sequence>MTNPNLTYLSDEWVRMSKMLRCRERTSVISQSDGAATSFIADDESFHLRHDGDQWFVDRTDDRNRRHNNTATFSTHELAEKYLLWRWGSTVRDAYGAESLGPRLYKAGYAREVSVSRADNNRDVVLRSACGTAILPEPYAAIFSHLMLKSRDQIHEMLTFDLTF</sequence>
<dbReference type="Proteomes" id="UP000696413">
    <property type="component" value="Unassembled WGS sequence"/>
</dbReference>
<dbReference type="RefSeq" id="WP_139308105.1">
    <property type="nucleotide sequence ID" value="NZ_JAHBOL010000022.1"/>
</dbReference>
<reference evidence="1 2" key="1">
    <citation type="submission" date="2021-05" db="EMBL/GenBank/DDBJ databases">
        <title>Draft Genome Sequences of Clinical Respiratory Isolates of Mycobacterium goodii Recovered in Ireland.</title>
        <authorList>
            <person name="Flanagan P.R."/>
            <person name="Mok S."/>
            <person name="Roycroft E."/>
            <person name="Rogers T.R."/>
            <person name="Fitzgibbon M."/>
        </authorList>
    </citation>
    <scope>NUCLEOTIDE SEQUENCE [LARGE SCALE GENOMIC DNA]</scope>
    <source>
        <strain evidence="1 2">14IE55</strain>
    </source>
</reference>
<comment type="caution">
    <text evidence="1">The sequence shown here is derived from an EMBL/GenBank/DDBJ whole genome shotgun (WGS) entry which is preliminary data.</text>
</comment>